<name>A0AAW1G6W1_ZOAVI</name>
<keyword evidence="2" id="KW-1185">Reference proteome</keyword>
<accession>A0AAW1G6W1</accession>
<evidence type="ECO:0000313" key="2">
    <source>
        <dbReference type="Proteomes" id="UP001488805"/>
    </source>
</evidence>
<proteinExistence type="predicted"/>
<gene>
    <name evidence="1" type="ORF">VZT92_000873</name>
</gene>
<reference evidence="1 2" key="1">
    <citation type="journal article" date="2024" name="Genome Biol. Evol.">
        <title>Chromosome-level genome assembly of the viviparous eelpout Zoarces viviparus.</title>
        <authorList>
            <person name="Fuhrmann N."/>
            <person name="Brasseur M.V."/>
            <person name="Bakowski C.E."/>
            <person name="Podsiadlowski L."/>
            <person name="Prost S."/>
            <person name="Krehenwinkel H."/>
            <person name="Mayer C."/>
        </authorList>
    </citation>
    <scope>NUCLEOTIDE SEQUENCE [LARGE SCALE GENOMIC DNA]</scope>
    <source>
        <strain evidence="1">NO-MEL_2022_Ind0_liver</strain>
    </source>
</reference>
<protein>
    <submittedName>
        <fullName evidence="1">Uncharacterized protein</fullName>
    </submittedName>
</protein>
<dbReference type="AlphaFoldDB" id="A0AAW1G6W1"/>
<organism evidence="1 2">
    <name type="scientific">Zoarces viviparus</name>
    <name type="common">Viviparous eelpout</name>
    <name type="synonym">Blennius viviparus</name>
    <dbReference type="NCBI Taxonomy" id="48416"/>
    <lineage>
        <taxon>Eukaryota</taxon>
        <taxon>Metazoa</taxon>
        <taxon>Chordata</taxon>
        <taxon>Craniata</taxon>
        <taxon>Vertebrata</taxon>
        <taxon>Euteleostomi</taxon>
        <taxon>Actinopterygii</taxon>
        <taxon>Neopterygii</taxon>
        <taxon>Teleostei</taxon>
        <taxon>Neoteleostei</taxon>
        <taxon>Acanthomorphata</taxon>
        <taxon>Eupercaria</taxon>
        <taxon>Perciformes</taxon>
        <taxon>Cottioidei</taxon>
        <taxon>Zoarcales</taxon>
        <taxon>Zoarcidae</taxon>
        <taxon>Zoarcinae</taxon>
        <taxon>Zoarces</taxon>
    </lineage>
</organism>
<dbReference type="EMBL" id="JBCEZU010000001">
    <property type="protein sequence ID" value="KAK9543062.1"/>
    <property type="molecule type" value="Genomic_DNA"/>
</dbReference>
<sequence>MRRILSDRPMGKSAQCLVRFLFKSWTAERLSRQLSKLQPNQAPCHLSVNSASSCQAQESSGTLMGGGRGRHLARKRNLRKFRWSDDASSSISCCALSFREASYLKEGSNSCRARPAHISSAALNLPHLIHAMLLA</sequence>
<evidence type="ECO:0000313" key="1">
    <source>
        <dbReference type="EMBL" id="KAK9543062.1"/>
    </source>
</evidence>
<comment type="caution">
    <text evidence="1">The sequence shown here is derived from an EMBL/GenBank/DDBJ whole genome shotgun (WGS) entry which is preliminary data.</text>
</comment>
<dbReference type="Proteomes" id="UP001488805">
    <property type="component" value="Unassembled WGS sequence"/>
</dbReference>